<evidence type="ECO:0000259" key="1">
    <source>
        <dbReference type="PROSITE" id="PS50042"/>
    </source>
</evidence>
<protein>
    <submittedName>
        <fullName evidence="2">Crp/Fnr family transcriptional regulator</fullName>
    </submittedName>
</protein>
<name>A0A369PW63_9SPHI</name>
<dbReference type="Gene3D" id="2.60.120.10">
    <property type="entry name" value="Jelly Rolls"/>
    <property type="match status" value="1"/>
</dbReference>
<dbReference type="SUPFAM" id="SSF51206">
    <property type="entry name" value="cAMP-binding domain-like"/>
    <property type="match status" value="1"/>
</dbReference>
<reference evidence="2 3" key="1">
    <citation type="submission" date="2018-07" db="EMBL/GenBank/DDBJ databases">
        <title>Pedobacter sp. nov., isolated from soil.</title>
        <authorList>
            <person name="Zhou L.Y."/>
            <person name="Du Z.J."/>
        </authorList>
    </citation>
    <scope>NUCLEOTIDE SEQUENCE [LARGE SCALE GENOMIC DNA]</scope>
    <source>
        <strain evidence="2 3">JDX94</strain>
    </source>
</reference>
<gene>
    <name evidence="2" type="ORF">DU508_13010</name>
</gene>
<evidence type="ECO:0000313" key="2">
    <source>
        <dbReference type="EMBL" id="RDC56502.1"/>
    </source>
</evidence>
<keyword evidence="3" id="KW-1185">Reference proteome</keyword>
<dbReference type="RefSeq" id="WP_115403221.1">
    <property type="nucleotide sequence ID" value="NZ_QPKV01000004.1"/>
</dbReference>
<dbReference type="Proteomes" id="UP000253961">
    <property type="component" value="Unassembled WGS sequence"/>
</dbReference>
<sequence length="196" mass="22898">MEAAIQTYLESLKSVCGNIGEEDLSQMAARLKVKEYRKKDFFLEAGKVQKDLGFIVNGLVRSYFVDDDGDEKTVGFYPENDYATHYAAFITKRPSQYFIQCLEPTTFVCLTLDDLQWIYQRSPVFERYGRLIAEDILMRQQARIESFIFQTAEERYLDFIKVKSALFNRISLSHLCSFLGIERQSLTRIRQKIAHK</sequence>
<comment type="caution">
    <text evidence="2">The sequence shown here is derived from an EMBL/GenBank/DDBJ whole genome shotgun (WGS) entry which is preliminary data.</text>
</comment>
<dbReference type="AlphaFoldDB" id="A0A369PW63"/>
<dbReference type="SMART" id="SM00100">
    <property type="entry name" value="cNMP"/>
    <property type="match status" value="1"/>
</dbReference>
<dbReference type="EMBL" id="QPKV01000004">
    <property type="protein sequence ID" value="RDC56502.1"/>
    <property type="molecule type" value="Genomic_DNA"/>
</dbReference>
<dbReference type="OrthoDB" id="663011at2"/>
<feature type="domain" description="Cyclic nucleotide-binding" evidence="1">
    <location>
        <begin position="15"/>
        <end position="94"/>
    </location>
</feature>
<organism evidence="2 3">
    <name type="scientific">Pedobacter chinensis</name>
    <dbReference type="NCBI Taxonomy" id="2282421"/>
    <lineage>
        <taxon>Bacteria</taxon>
        <taxon>Pseudomonadati</taxon>
        <taxon>Bacteroidota</taxon>
        <taxon>Sphingobacteriia</taxon>
        <taxon>Sphingobacteriales</taxon>
        <taxon>Sphingobacteriaceae</taxon>
        <taxon>Pedobacter</taxon>
    </lineage>
</organism>
<dbReference type="PROSITE" id="PS50042">
    <property type="entry name" value="CNMP_BINDING_3"/>
    <property type="match status" value="1"/>
</dbReference>
<dbReference type="InterPro" id="IPR018490">
    <property type="entry name" value="cNMP-bd_dom_sf"/>
</dbReference>
<accession>A0A369PW63</accession>
<dbReference type="Pfam" id="PF00027">
    <property type="entry name" value="cNMP_binding"/>
    <property type="match status" value="1"/>
</dbReference>
<dbReference type="CDD" id="cd00038">
    <property type="entry name" value="CAP_ED"/>
    <property type="match status" value="1"/>
</dbReference>
<evidence type="ECO:0000313" key="3">
    <source>
        <dbReference type="Proteomes" id="UP000253961"/>
    </source>
</evidence>
<dbReference type="InterPro" id="IPR014710">
    <property type="entry name" value="RmlC-like_jellyroll"/>
</dbReference>
<proteinExistence type="predicted"/>
<dbReference type="InterPro" id="IPR000595">
    <property type="entry name" value="cNMP-bd_dom"/>
</dbReference>